<reference evidence="2" key="1">
    <citation type="submission" date="2021-03" db="EMBL/GenBank/DDBJ databases">
        <authorList>
            <person name="Bekaert M."/>
        </authorList>
    </citation>
    <scope>NUCLEOTIDE SEQUENCE</scope>
</reference>
<dbReference type="Proteomes" id="UP000683360">
    <property type="component" value="Unassembled WGS sequence"/>
</dbReference>
<evidence type="ECO:0000313" key="2">
    <source>
        <dbReference type="EMBL" id="CAG2256661.1"/>
    </source>
</evidence>
<dbReference type="GO" id="GO:0005615">
    <property type="term" value="C:extracellular space"/>
    <property type="evidence" value="ECO:0007669"/>
    <property type="project" value="TreeGrafter"/>
</dbReference>
<proteinExistence type="predicted"/>
<comment type="caution">
    <text evidence="2">The sequence shown here is derived from an EMBL/GenBank/DDBJ whole genome shotgun (WGS) entry which is preliminary data.</text>
</comment>
<dbReference type="AlphaFoldDB" id="A0A8S3VFG5"/>
<gene>
    <name evidence="2" type="ORF">MEDL_67914</name>
</gene>
<dbReference type="InterPro" id="IPR051077">
    <property type="entry name" value="Ca-dependent_lectin"/>
</dbReference>
<organism evidence="2 3">
    <name type="scientific">Mytilus edulis</name>
    <name type="common">Blue mussel</name>
    <dbReference type="NCBI Taxonomy" id="6550"/>
    <lineage>
        <taxon>Eukaryota</taxon>
        <taxon>Metazoa</taxon>
        <taxon>Spiralia</taxon>
        <taxon>Lophotrochozoa</taxon>
        <taxon>Mollusca</taxon>
        <taxon>Bivalvia</taxon>
        <taxon>Autobranchia</taxon>
        <taxon>Pteriomorphia</taxon>
        <taxon>Mytilida</taxon>
        <taxon>Mytiloidea</taxon>
        <taxon>Mytilidae</taxon>
        <taxon>Mytilinae</taxon>
        <taxon>Mytilus</taxon>
    </lineage>
</organism>
<protein>
    <submittedName>
        <fullName evidence="2">Uncharacterized protein</fullName>
    </submittedName>
</protein>
<evidence type="ECO:0000313" key="3">
    <source>
        <dbReference type="Proteomes" id="UP000683360"/>
    </source>
</evidence>
<dbReference type="PANTHER" id="PTHR24024:SF18">
    <property type="entry name" value="SHORT-CHAIN COLLAGEN C4-LIKE"/>
    <property type="match status" value="1"/>
</dbReference>
<dbReference type="PANTHER" id="PTHR24024">
    <property type="entry name" value="PULMONARY SURFACTANT-ASSOCIATED PROTEIN A"/>
    <property type="match status" value="1"/>
</dbReference>
<evidence type="ECO:0000256" key="1">
    <source>
        <dbReference type="SAM" id="Coils"/>
    </source>
</evidence>
<keyword evidence="1" id="KW-0175">Coiled coil</keyword>
<keyword evidence="3" id="KW-1185">Reference proteome</keyword>
<name>A0A8S3VFG5_MYTED</name>
<sequence length="393" mass="44334">MCVLPFSGIRSTSFQNCLDVTFILRSELKSVKSQLQECKVTHRKDIIKLQDQLSEFKRKNTNFKKQIEDSAIQESKTAKQYSDEVSQLKSKLSDSENFVNIITGLNKQTQTWITEQEEKHKTEKDRLIWRHDELYKTIQILSDENYRLKSIQQQTNAVRCQATESVLDMFPEFKREIGRIDVLQPRIDGLQTRIDGLERENKALKARVKAGSGNTYTRWGKTSCPSTAALVYEGYAAGNAKTEKGGGANFLCLPKDPEWRSYSDSKASYIGRIFGVEYQIKDNSVYSTSFHDKEMPCSVCLITEKSTSLMVPGKVTCPTGWTKEYTGYLMSQAIGGNRQPSEYICVDENLDAVDGNKADNDQGNVYLVEGVCGSLKCPPYVGGRELTCVVCSK</sequence>
<accession>A0A8S3VFG5</accession>
<dbReference type="EMBL" id="CAJPWZ010003308">
    <property type="protein sequence ID" value="CAG2256661.1"/>
    <property type="molecule type" value="Genomic_DNA"/>
</dbReference>
<feature type="coiled-coil region" evidence="1">
    <location>
        <begin position="187"/>
        <end position="214"/>
    </location>
</feature>
<dbReference type="OrthoDB" id="6086925at2759"/>